<gene>
    <name evidence="2" type="ORF">A6A04_09550</name>
</gene>
<dbReference type="STRING" id="1285242.A6A04_09550"/>
<evidence type="ECO:0000313" key="3">
    <source>
        <dbReference type="Proteomes" id="UP000078428"/>
    </source>
</evidence>
<sequence>MLRTLVLILALLVGHSASAREVVMVGGYEFGPFVDSLPGGKTGGLTLALIDELNRYQDRYDFRFVLTSPNRRYKDFEDRKFDVILFESPDWGWRDHKIAVDASDVFLDGGELYIAQAQPGRGQDYFKDLSGKRMVGILGYHYGFAGFEADPRTLSSRFRMALVNDNAASIEMILKDRGDVAVVTDAYLKRYLRERPGLDQRLLISDTFDQRYAHRALVRPGGTISVAEINRLLAAMAKDQTLARLWRSHGIKD</sequence>
<comment type="caution">
    <text evidence="2">The sequence shown here is derived from an EMBL/GenBank/DDBJ whole genome shotgun (WGS) entry which is preliminary data.</text>
</comment>
<proteinExistence type="predicted"/>
<keyword evidence="1" id="KW-0732">Signal</keyword>
<dbReference type="SUPFAM" id="SSF53850">
    <property type="entry name" value="Periplasmic binding protein-like II"/>
    <property type="match status" value="1"/>
</dbReference>
<dbReference type="OrthoDB" id="8747607at2"/>
<dbReference type="RefSeq" id="WP_082915109.1">
    <property type="nucleotide sequence ID" value="NZ_LWQT01000131.1"/>
</dbReference>
<dbReference type="EMBL" id="LWQT01000131">
    <property type="protein sequence ID" value="OAN42940.1"/>
    <property type="molecule type" value="Genomic_DNA"/>
</dbReference>
<dbReference type="AlphaFoldDB" id="A0A178M3W1"/>
<accession>A0A178M3W1</accession>
<feature type="chain" id="PRO_5008091658" evidence="1">
    <location>
        <begin position="20"/>
        <end position="253"/>
    </location>
</feature>
<feature type="signal peptide" evidence="1">
    <location>
        <begin position="1"/>
        <end position="19"/>
    </location>
</feature>
<keyword evidence="3" id="KW-1185">Reference proteome</keyword>
<dbReference type="Proteomes" id="UP000078428">
    <property type="component" value="Unassembled WGS sequence"/>
</dbReference>
<reference evidence="2 3" key="1">
    <citation type="submission" date="2016-04" db="EMBL/GenBank/DDBJ databases">
        <title>Draft genome sequence of freshwater magnetotactic bacteria Magnetospirillum marisnigri SP-1 and Magnetospirillum moscoviense BB-1.</title>
        <authorList>
            <person name="Koziaeva V."/>
            <person name="Dziuba M.V."/>
            <person name="Ivanov T.M."/>
            <person name="Kuznetsov B."/>
            <person name="Grouzdev D.S."/>
        </authorList>
    </citation>
    <scope>NUCLEOTIDE SEQUENCE [LARGE SCALE GENOMIC DNA]</scope>
    <source>
        <strain evidence="2 3">SP-1</strain>
    </source>
</reference>
<dbReference type="Gene3D" id="3.40.190.10">
    <property type="entry name" value="Periplasmic binding protein-like II"/>
    <property type="match status" value="2"/>
</dbReference>
<evidence type="ECO:0000256" key="1">
    <source>
        <dbReference type="SAM" id="SignalP"/>
    </source>
</evidence>
<protein>
    <submittedName>
        <fullName evidence="2">Amino acid ABC transporter substrate-binding protein</fullName>
    </submittedName>
</protein>
<organism evidence="2 3">
    <name type="scientific">Paramagnetospirillum marisnigri</name>
    <dbReference type="NCBI Taxonomy" id="1285242"/>
    <lineage>
        <taxon>Bacteria</taxon>
        <taxon>Pseudomonadati</taxon>
        <taxon>Pseudomonadota</taxon>
        <taxon>Alphaproteobacteria</taxon>
        <taxon>Rhodospirillales</taxon>
        <taxon>Magnetospirillaceae</taxon>
        <taxon>Paramagnetospirillum</taxon>
    </lineage>
</organism>
<name>A0A178M3W1_9PROT</name>
<evidence type="ECO:0000313" key="2">
    <source>
        <dbReference type="EMBL" id="OAN42940.1"/>
    </source>
</evidence>